<dbReference type="Proteomes" id="UP000014003">
    <property type="component" value="Unassembled WGS sequence"/>
</dbReference>
<reference evidence="1 2" key="1">
    <citation type="submission" date="2012-12" db="EMBL/GenBank/DDBJ databases">
        <title>The Genome Sequence of Bacillus cereus HuA3-9.</title>
        <authorList>
            <consortium name="The Broad Institute Genome Sequencing Platform"/>
            <consortium name="The Broad Institute Genome Sequencing Center for Infectious Disease"/>
            <person name="Feldgarden M."/>
            <person name="Van der Auwera G.A."/>
            <person name="Mahillon J."/>
            <person name="Duprez V."/>
            <person name="Timmery S."/>
            <person name="Mattelet C."/>
            <person name="Dierick K."/>
            <person name="Sun M."/>
            <person name="Yu Z."/>
            <person name="Zhu L."/>
            <person name="Hu X."/>
            <person name="Shank E.B."/>
            <person name="Swiecicka I."/>
            <person name="Hansen B.M."/>
            <person name="Andrup L."/>
            <person name="Walker B."/>
            <person name="Young S.K."/>
            <person name="Zeng Q."/>
            <person name="Gargeya S."/>
            <person name="Fitzgerald M."/>
            <person name="Haas B."/>
            <person name="Abouelleil A."/>
            <person name="Alvarado L."/>
            <person name="Arachchi H.M."/>
            <person name="Berlin A.M."/>
            <person name="Chapman S.B."/>
            <person name="Dewar J."/>
            <person name="Goldberg J."/>
            <person name="Griggs A."/>
            <person name="Gujja S."/>
            <person name="Hansen M."/>
            <person name="Howarth C."/>
            <person name="Imamovic A."/>
            <person name="Larimer J."/>
            <person name="McCowan C."/>
            <person name="Murphy C."/>
            <person name="Neiman D."/>
            <person name="Pearson M."/>
            <person name="Priest M."/>
            <person name="Roberts A."/>
            <person name="Saif S."/>
            <person name="Shea T."/>
            <person name="Sisk P."/>
            <person name="Sykes S."/>
            <person name="Wortman J."/>
            <person name="Nusbaum C."/>
            <person name="Birren B."/>
        </authorList>
    </citation>
    <scope>NUCLEOTIDE SEQUENCE [LARGE SCALE GENOMIC DNA]</scope>
    <source>
        <strain evidence="1 2">HuA3-9</strain>
    </source>
</reference>
<name>R8CLI7_BACCE</name>
<organism evidence="1 2">
    <name type="scientific">Bacillus cereus HuA3-9</name>
    <dbReference type="NCBI Taxonomy" id="1053205"/>
    <lineage>
        <taxon>Bacteria</taxon>
        <taxon>Bacillati</taxon>
        <taxon>Bacillota</taxon>
        <taxon>Bacilli</taxon>
        <taxon>Bacillales</taxon>
        <taxon>Bacillaceae</taxon>
        <taxon>Bacillus</taxon>
        <taxon>Bacillus cereus group</taxon>
    </lineage>
</organism>
<sequence>MWGYLQAKQVALKRNRVDLYHFGYMIRSKSARKLGTTTAQQIKDITDEIRAFLVKEHRDILSESFMNKEKRAAVET</sequence>
<dbReference type="EMBL" id="AHDZ01000053">
    <property type="protein sequence ID" value="EOO12484.1"/>
    <property type="molecule type" value="Genomic_DNA"/>
</dbReference>
<evidence type="ECO:0000313" key="1">
    <source>
        <dbReference type="EMBL" id="EOO12484.1"/>
    </source>
</evidence>
<comment type="caution">
    <text evidence="1">The sequence shown here is derived from an EMBL/GenBank/DDBJ whole genome shotgun (WGS) entry which is preliminary data.</text>
</comment>
<dbReference type="AlphaFoldDB" id="R8CLI7"/>
<dbReference type="HOGENOM" id="CLU_2660082_0_0_9"/>
<feature type="non-terminal residue" evidence="1">
    <location>
        <position position="76"/>
    </location>
</feature>
<accession>R8CLI7</accession>
<evidence type="ECO:0000313" key="2">
    <source>
        <dbReference type="Proteomes" id="UP000014003"/>
    </source>
</evidence>
<proteinExistence type="predicted"/>
<gene>
    <name evidence="1" type="ORF">IGA_04956</name>
</gene>
<protein>
    <submittedName>
        <fullName evidence="1">Uncharacterized protein</fullName>
    </submittedName>
</protein>